<evidence type="ECO:0000259" key="4">
    <source>
        <dbReference type="Pfam" id="PF19343"/>
    </source>
</evidence>
<evidence type="ECO:0000256" key="2">
    <source>
        <dbReference type="SAM" id="MobiDB-lite"/>
    </source>
</evidence>
<feature type="region of interest" description="Disordered" evidence="2">
    <location>
        <begin position="200"/>
        <end position="219"/>
    </location>
</feature>
<protein>
    <submittedName>
        <fullName evidence="5">Uncharacterized protein</fullName>
    </submittedName>
</protein>
<dbReference type="PANTHER" id="PTHR31138">
    <property type="entry name" value="CHROMOSOME 19, WHOLE GENOME SHOTGUN SEQUENCE"/>
    <property type="match status" value="1"/>
</dbReference>
<dbReference type="PANTHER" id="PTHR31138:SF1">
    <property type="entry name" value="PDZ DOMAIN-CONTAINING PROTEIN"/>
    <property type="match status" value="1"/>
</dbReference>
<reference evidence="5" key="1">
    <citation type="submission" date="2021-02" db="EMBL/GenBank/DDBJ databases">
        <title>Psilocybe cubensis genome.</title>
        <authorList>
            <person name="Mckernan K.J."/>
            <person name="Crawford S."/>
            <person name="Trippe A."/>
            <person name="Kane L.T."/>
            <person name="Mclaughlin S."/>
        </authorList>
    </citation>
    <scope>NUCLEOTIDE SEQUENCE [LARGE SCALE GENOMIC DNA]</scope>
    <source>
        <strain evidence="5">MGC-MH-2018</strain>
    </source>
</reference>
<dbReference type="Pfam" id="PF14613">
    <property type="entry name" value="HAM1_C"/>
    <property type="match status" value="1"/>
</dbReference>
<dbReference type="Pfam" id="PF19343">
    <property type="entry name" value="HAM1_N"/>
    <property type="match status" value="2"/>
</dbReference>
<dbReference type="OrthoDB" id="19394at2759"/>
<name>A0A8H8CG86_PSICU</name>
<dbReference type="InterPro" id="IPR027842">
    <property type="entry name" value="HAM1-like_C"/>
</dbReference>
<organism evidence="5">
    <name type="scientific">Psilocybe cubensis</name>
    <name type="common">Psychedelic mushroom</name>
    <name type="synonym">Stropharia cubensis</name>
    <dbReference type="NCBI Taxonomy" id="181762"/>
    <lineage>
        <taxon>Eukaryota</taxon>
        <taxon>Fungi</taxon>
        <taxon>Dikarya</taxon>
        <taxon>Basidiomycota</taxon>
        <taxon>Agaricomycotina</taxon>
        <taxon>Agaricomycetes</taxon>
        <taxon>Agaricomycetidae</taxon>
        <taxon>Agaricales</taxon>
        <taxon>Agaricineae</taxon>
        <taxon>Strophariaceae</taxon>
        <taxon>Psilocybe</taxon>
    </lineage>
</organism>
<evidence type="ECO:0000259" key="3">
    <source>
        <dbReference type="Pfam" id="PF14613"/>
    </source>
</evidence>
<dbReference type="AlphaFoldDB" id="A0A8H8CG86"/>
<feature type="coiled-coil region" evidence="1">
    <location>
        <begin position="380"/>
        <end position="430"/>
    </location>
</feature>
<feature type="domain" description="HAM1-like C-terminal" evidence="3">
    <location>
        <begin position="628"/>
        <end position="685"/>
    </location>
</feature>
<comment type="caution">
    <text evidence="5">The sequence shown here is derived from an EMBL/GenBank/DDBJ whole genome shotgun (WGS) entry which is preliminary data.</text>
</comment>
<dbReference type="EMBL" id="JAFIQS010000012">
    <property type="protein sequence ID" value="KAG5164403.1"/>
    <property type="molecule type" value="Genomic_DNA"/>
</dbReference>
<proteinExistence type="predicted"/>
<feature type="domain" description="HAM1-like N-terminal" evidence="4">
    <location>
        <begin position="270"/>
        <end position="597"/>
    </location>
</feature>
<accession>A0A8H8CG86</accession>
<sequence>MDKASSVLAALEAGKLPSTQQINVFIDWLSDVGIARVDANLAKAAEEVDEAVSAAAASQNVDVNANTNINADALSAQGRVLASGLRGVLDAYKQLGINKNGDNVLQQALHHLTQGDLTSTPEAQQTKDDALNDISAIRRALRTLLTTLWSSLSSEGTSLGEDILSLIRLSLADAAELVEGQAGSAKAAIRSVEEEVREGKRDALGREKKRMEEEREGGAKVRWEHGMDVVKDTGSTVIGTVQSTTQAIEEKKEKTGSRLRETFYKVSDRAKNDPEYRQSLDTLFDIVQKRLNSTIDAASDPNTTLSSFVSDPTPEQHIPKALNLLRTLVERLANTSLEPLIQKFRTAAYTILQDPELKAWFDDFLSVSRKNLADPGYARSDEAEAKRQELRSRWKALLDKDSSGKWKMVVDDLKKELNNVQSGMENDEDLNRLKEAHAKLGADIERGLVDASEEAKTGVQAAIEQATWFWQDLFKYYIPKFLSKMKDVPIPRTEYKDDEIEFVLENLDISTFNILPSHVYIRNITDIDIQTSAKPSTPSHTNVGALTHVRIQALQLSLKDVSFWYKDKTASAIGPSEFTGLLGLKLPEKGIDVDLKIRLIPANATGSHSRAARKHFNVIESASVSIAEDVGIDIRDSNHSVLVTVFKPMMVAKMRQALEKTLTEQIRAIVDWADGVAFDVGRRREVFEDTGLGGGGSLMAAVWSEIGRLERESREGPVEMGWHATGTGLVVEQSVRVEGTGDEFGEGQEVRRSMLAMGAEPQILDGAKRGPVGSGSERIVDKLERRAEEMDVDVPEVDVRGVKRQAGQLAKDVQERAQGLYKEGERQVKGFRRSVERKKQVELNRQGWQSSSFDV</sequence>
<keyword evidence="1" id="KW-0175">Coiled coil</keyword>
<feature type="domain" description="HAM1-like N-terminal" evidence="4">
    <location>
        <begin position="64"/>
        <end position="254"/>
    </location>
</feature>
<dbReference type="InterPro" id="IPR045967">
    <property type="entry name" value="HAM1-like_N"/>
</dbReference>
<evidence type="ECO:0000313" key="5">
    <source>
        <dbReference type="EMBL" id="KAG5164403.1"/>
    </source>
</evidence>
<evidence type="ECO:0000256" key="1">
    <source>
        <dbReference type="SAM" id="Coils"/>
    </source>
</evidence>
<gene>
    <name evidence="5" type="ORF">JR316_010909</name>
</gene>